<protein>
    <recommendedName>
        <fullName evidence="4">Anti-sigma factor NepR domain-containing protein</fullName>
    </recommendedName>
</protein>
<dbReference type="AlphaFoldDB" id="A0A8J3EDT0"/>
<dbReference type="Proteomes" id="UP000597507">
    <property type="component" value="Unassembled WGS sequence"/>
</dbReference>
<evidence type="ECO:0008006" key="4">
    <source>
        <dbReference type="Google" id="ProtNLM"/>
    </source>
</evidence>
<comment type="caution">
    <text evidence="2">The sequence shown here is derived from an EMBL/GenBank/DDBJ whole genome shotgun (WGS) entry which is preliminary data.</text>
</comment>
<proteinExistence type="predicted"/>
<evidence type="ECO:0000313" key="3">
    <source>
        <dbReference type="Proteomes" id="UP000597507"/>
    </source>
</evidence>
<gene>
    <name evidence="2" type="ORF">GCM10010964_38480</name>
</gene>
<evidence type="ECO:0000313" key="2">
    <source>
        <dbReference type="EMBL" id="GGG47410.1"/>
    </source>
</evidence>
<organism evidence="2 3">
    <name type="scientific">Caldovatus sediminis</name>
    <dbReference type="NCBI Taxonomy" id="2041189"/>
    <lineage>
        <taxon>Bacteria</taxon>
        <taxon>Pseudomonadati</taxon>
        <taxon>Pseudomonadota</taxon>
        <taxon>Alphaproteobacteria</taxon>
        <taxon>Acetobacterales</taxon>
        <taxon>Roseomonadaceae</taxon>
        <taxon>Caldovatus</taxon>
    </lineage>
</organism>
<evidence type="ECO:0000256" key="1">
    <source>
        <dbReference type="SAM" id="MobiDB-lite"/>
    </source>
</evidence>
<sequence>MDGFIAEQERQSPAPRPRGTPRRRAAPATAFDRWLRQELMRLYGAALDEPVPDDLLRLIAEASPGGSD</sequence>
<feature type="region of interest" description="Disordered" evidence="1">
    <location>
        <begin position="1"/>
        <end position="29"/>
    </location>
</feature>
<name>A0A8J3EDT0_9PROT</name>
<keyword evidence="3" id="KW-1185">Reference proteome</keyword>
<dbReference type="EMBL" id="BMKS01000016">
    <property type="protein sequence ID" value="GGG47410.1"/>
    <property type="molecule type" value="Genomic_DNA"/>
</dbReference>
<accession>A0A8J3EDT0</accession>
<reference evidence="2 3" key="1">
    <citation type="journal article" date="2014" name="Int. J. Syst. Evol. Microbiol.">
        <title>Complete genome sequence of Corynebacterium casei LMG S-19264T (=DSM 44701T), isolated from a smear-ripened cheese.</title>
        <authorList>
            <consortium name="US DOE Joint Genome Institute (JGI-PGF)"/>
            <person name="Walter F."/>
            <person name="Albersmeier A."/>
            <person name="Kalinowski J."/>
            <person name="Ruckert C."/>
        </authorList>
    </citation>
    <scope>NUCLEOTIDE SEQUENCE [LARGE SCALE GENOMIC DNA]</scope>
    <source>
        <strain evidence="2 3">CGMCC 1.16330</strain>
    </source>
</reference>